<dbReference type="CDD" id="cd06225">
    <property type="entry name" value="HAMP"/>
    <property type="match status" value="1"/>
</dbReference>
<organism evidence="12 13">
    <name type="scientific">Tepidibacillus fermentans</name>
    <dbReference type="NCBI Taxonomy" id="1281767"/>
    <lineage>
        <taxon>Bacteria</taxon>
        <taxon>Bacillati</taxon>
        <taxon>Bacillota</taxon>
        <taxon>Bacilli</taxon>
        <taxon>Bacillales</taxon>
        <taxon>Bacillaceae</taxon>
        <taxon>Tepidibacillus</taxon>
    </lineage>
</organism>
<dbReference type="Proteomes" id="UP000295788">
    <property type="component" value="Unassembled WGS sequence"/>
</dbReference>
<dbReference type="SMART" id="SM00283">
    <property type="entry name" value="MA"/>
    <property type="match status" value="1"/>
</dbReference>
<evidence type="ECO:0000256" key="3">
    <source>
        <dbReference type="ARBA" id="ARBA00022692"/>
    </source>
</evidence>
<dbReference type="EMBL" id="SMAB01000001">
    <property type="protein sequence ID" value="TCS84557.1"/>
    <property type="molecule type" value="Genomic_DNA"/>
</dbReference>
<keyword evidence="2" id="KW-1003">Cell membrane</keyword>
<evidence type="ECO:0000259" key="11">
    <source>
        <dbReference type="PROSITE" id="PS50885"/>
    </source>
</evidence>
<dbReference type="PANTHER" id="PTHR32089">
    <property type="entry name" value="METHYL-ACCEPTING CHEMOTAXIS PROTEIN MCPB"/>
    <property type="match status" value="1"/>
</dbReference>
<keyword evidence="3 9" id="KW-0812">Transmembrane</keyword>
<evidence type="ECO:0000256" key="8">
    <source>
        <dbReference type="PROSITE-ProRule" id="PRU00284"/>
    </source>
</evidence>
<dbReference type="Pfam" id="PF00672">
    <property type="entry name" value="HAMP"/>
    <property type="match status" value="1"/>
</dbReference>
<dbReference type="SUPFAM" id="SSF58104">
    <property type="entry name" value="Methyl-accepting chemotaxis protein (MCP) signaling domain"/>
    <property type="match status" value="1"/>
</dbReference>
<evidence type="ECO:0000256" key="4">
    <source>
        <dbReference type="ARBA" id="ARBA00022989"/>
    </source>
</evidence>
<evidence type="ECO:0000313" key="13">
    <source>
        <dbReference type="Proteomes" id="UP000295788"/>
    </source>
</evidence>
<feature type="transmembrane region" description="Helical" evidence="9">
    <location>
        <begin position="212"/>
        <end position="233"/>
    </location>
</feature>
<dbReference type="AlphaFoldDB" id="A0A4R3KLD6"/>
<keyword evidence="6 8" id="KW-0807">Transducer</keyword>
<dbReference type="OrthoDB" id="9810264at2"/>
<protein>
    <submittedName>
        <fullName evidence="12">Methyl-accepting chemotaxis sensory transducer with Cache sensor</fullName>
    </submittedName>
</protein>
<keyword evidence="4 9" id="KW-1133">Transmembrane helix</keyword>
<dbReference type="PROSITE" id="PS50111">
    <property type="entry name" value="CHEMOTAXIS_TRANSDUC_2"/>
    <property type="match status" value="1"/>
</dbReference>
<dbReference type="PANTHER" id="PTHR32089:SF112">
    <property type="entry name" value="LYSOZYME-LIKE PROTEIN-RELATED"/>
    <property type="match status" value="1"/>
</dbReference>
<name>A0A4R3KLD6_9BACI</name>
<gene>
    <name evidence="12" type="ORF">EDD72_101226</name>
</gene>
<dbReference type="InterPro" id="IPR033480">
    <property type="entry name" value="sCache_2"/>
</dbReference>
<evidence type="ECO:0000256" key="2">
    <source>
        <dbReference type="ARBA" id="ARBA00022475"/>
    </source>
</evidence>
<dbReference type="GO" id="GO:0007165">
    <property type="term" value="P:signal transduction"/>
    <property type="evidence" value="ECO:0007669"/>
    <property type="project" value="UniProtKB-KW"/>
</dbReference>
<dbReference type="SMART" id="SM01049">
    <property type="entry name" value="Cache_2"/>
    <property type="match status" value="1"/>
</dbReference>
<evidence type="ECO:0000256" key="1">
    <source>
        <dbReference type="ARBA" id="ARBA00004651"/>
    </source>
</evidence>
<dbReference type="Gene3D" id="3.30.450.20">
    <property type="entry name" value="PAS domain"/>
    <property type="match status" value="1"/>
</dbReference>
<sequence>MKTIKSKLIVFYVIVVLIILGFLGGYSIVSTINQNQQSLKQYKESLLKDYDTMVKGQVETAVTLLNYAYNQYRNGSMTEDEAKKFGIQLVKELRYGESGYFWIDRTDGILVGHPMIPKEEGTNRINLQDPNGVYIIQNIIKAAKNGENNGYSEYMWEKPKDVGTNKLTKKRVYSKLFEPWNFIVSTGNYIDEIDRIVNQQEMIYRQNMQRNILIILVVITTLLFITGIIVYLFSNKLSKQISMIVDQIEKIANKDLSVNEIAIDSNDEIGKLGKALNIMVANIKDLVKEIIVNTRDIETSSQQLSASVEEIVIQSQNINAATQQIAAGMEETSAATEEISASGQEVANTTKQFVASAKEGNVIVKEIEKRAEQIKENAEQSSTLAETMYAEKQARILKAIEDGKIVAEIGKMADVIAEIADQTNLLALNAAIEAARAGEHGRGFAVVADEVRKLAEQSTNTVSEIQQVVKQVQGSFQNLSNHANDILQFINDKVNKDYKMLLETGEQYQQDANLIGQMFAEFTEKSEQISNSIEQINAAIESVASSVEQSTASSQDISNNSVEITTAIEEVAKVANAQAELAEKLNEMVKKFKI</sequence>
<dbReference type="Gene3D" id="1.10.287.950">
    <property type="entry name" value="Methyl-accepting chemotaxis protein"/>
    <property type="match status" value="1"/>
</dbReference>
<dbReference type="PROSITE" id="PS50885">
    <property type="entry name" value="HAMP"/>
    <property type="match status" value="1"/>
</dbReference>
<comment type="subcellular location">
    <subcellularLocation>
        <location evidence="1">Cell membrane</location>
        <topology evidence="1">Multi-pass membrane protein</topology>
    </subcellularLocation>
</comment>
<comment type="similarity">
    <text evidence="7">Belongs to the methyl-accepting chemotaxis (MCP) protein family.</text>
</comment>
<accession>A0A4R3KLD6</accession>
<feature type="domain" description="HAMP" evidence="11">
    <location>
        <begin position="235"/>
        <end position="288"/>
    </location>
</feature>
<evidence type="ECO:0000256" key="5">
    <source>
        <dbReference type="ARBA" id="ARBA00023136"/>
    </source>
</evidence>
<comment type="caution">
    <text evidence="12">The sequence shown here is derived from an EMBL/GenBank/DDBJ whole genome shotgun (WGS) entry which is preliminary data.</text>
</comment>
<evidence type="ECO:0000256" key="7">
    <source>
        <dbReference type="ARBA" id="ARBA00029447"/>
    </source>
</evidence>
<evidence type="ECO:0000313" key="12">
    <source>
        <dbReference type="EMBL" id="TCS84557.1"/>
    </source>
</evidence>
<dbReference type="SMART" id="SM00304">
    <property type="entry name" value="HAMP"/>
    <property type="match status" value="2"/>
</dbReference>
<dbReference type="InterPro" id="IPR004089">
    <property type="entry name" value="MCPsignal_dom"/>
</dbReference>
<proteinExistence type="inferred from homology"/>
<dbReference type="RefSeq" id="WP_132766781.1">
    <property type="nucleotide sequence ID" value="NZ_SMAB01000001.1"/>
</dbReference>
<dbReference type="InterPro" id="IPR003660">
    <property type="entry name" value="HAMP_dom"/>
</dbReference>
<dbReference type="Pfam" id="PF17200">
    <property type="entry name" value="sCache_2"/>
    <property type="match status" value="1"/>
</dbReference>
<reference evidence="12 13" key="1">
    <citation type="submission" date="2019-03" db="EMBL/GenBank/DDBJ databases">
        <title>Genomic Encyclopedia of Type Strains, Phase IV (KMG-IV): sequencing the most valuable type-strain genomes for metagenomic binning, comparative biology and taxonomic classification.</title>
        <authorList>
            <person name="Goeker M."/>
        </authorList>
    </citation>
    <scope>NUCLEOTIDE SEQUENCE [LARGE SCALE GENOMIC DNA]</scope>
    <source>
        <strain evidence="12 13">DSM 23802</strain>
    </source>
</reference>
<evidence type="ECO:0000256" key="6">
    <source>
        <dbReference type="ARBA" id="ARBA00023224"/>
    </source>
</evidence>
<keyword evidence="13" id="KW-1185">Reference proteome</keyword>
<keyword evidence="5 9" id="KW-0472">Membrane</keyword>
<dbReference type="Pfam" id="PF00015">
    <property type="entry name" value="MCPsignal"/>
    <property type="match status" value="1"/>
</dbReference>
<evidence type="ECO:0000259" key="10">
    <source>
        <dbReference type="PROSITE" id="PS50111"/>
    </source>
</evidence>
<feature type="domain" description="Methyl-accepting transducer" evidence="10">
    <location>
        <begin position="300"/>
        <end position="558"/>
    </location>
</feature>
<dbReference type="GO" id="GO:0005886">
    <property type="term" value="C:plasma membrane"/>
    <property type="evidence" value="ECO:0007669"/>
    <property type="project" value="UniProtKB-SubCell"/>
</dbReference>
<evidence type="ECO:0000256" key="9">
    <source>
        <dbReference type="SAM" id="Phobius"/>
    </source>
</evidence>
<dbReference type="CDD" id="cd18774">
    <property type="entry name" value="PDC2_HK_sensor"/>
    <property type="match status" value="1"/>
</dbReference>
<feature type="transmembrane region" description="Helical" evidence="9">
    <location>
        <begin position="9"/>
        <end position="29"/>
    </location>
</feature>